<dbReference type="PANTHER" id="PTHR32134:SF92">
    <property type="entry name" value="FNIP REPEAT-CONTAINING PROTEIN"/>
    <property type="match status" value="1"/>
</dbReference>
<sequence length="214" mass="23493">MEDASGLSPLVKLQMIGLDGSEFEMNVPNWITAGDLCDQIFDHISIAPQHRRMALQHGTTLLDLDRSLKDQGLQENSALSYVFIAPSLKEALEALTGSSGDPHALVGLTTLRGVALDHLKFLPKSLKSLTFRSDFNSGLETRVPSLQSLTFGSHFNQSLAGVSLPSKLRDLSFGSDFNQTLVGLDWPSGLEHLRFGTELTRIWQECIGRPAFEL</sequence>
<reference evidence="1 2" key="1">
    <citation type="submission" date="2024-02" db="EMBL/GenBank/DDBJ databases">
        <authorList>
            <person name="Chen Y."/>
            <person name="Shah S."/>
            <person name="Dougan E. K."/>
            <person name="Thang M."/>
            <person name="Chan C."/>
        </authorList>
    </citation>
    <scope>NUCLEOTIDE SEQUENCE [LARGE SCALE GENOMIC DNA]</scope>
</reference>
<protein>
    <recommendedName>
        <fullName evidence="3">Ubiquitin-like domain-containing protein</fullName>
    </recommendedName>
</protein>
<comment type="caution">
    <text evidence="1">The sequence shown here is derived from an EMBL/GenBank/DDBJ whole genome shotgun (WGS) entry which is preliminary data.</text>
</comment>
<accession>A0ABP0SNT8</accession>
<proteinExistence type="predicted"/>
<evidence type="ECO:0000313" key="2">
    <source>
        <dbReference type="Proteomes" id="UP001642484"/>
    </source>
</evidence>
<dbReference type="PANTHER" id="PTHR32134">
    <property type="entry name" value="FNIP REPEAT-CONTAINING PROTEIN"/>
    <property type="match status" value="1"/>
</dbReference>
<evidence type="ECO:0008006" key="3">
    <source>
        <dbReference type="Google" id="ProtNLM"/>
    </source>
</evidence>
<dbReference type="CDD" id="cd01765">
    <property type="entry name" value="FERM_F0_F1"/>
    <property type="match status" value="1"/>
</dbReference>
<dbReference type="Pfam" id="PF05725">
    <property type="entry name" value="FNIP"/>
    <property type="match status" value="1"/>
</dbReference>
<gene>
    <name evidence="1" type="ORF">CCMP2556_LOCUS52665</name>
</gene>
<name>A0ABP0SNT8_9DINO</name>
<dbReference type="SUPFAM" id="SSF54236">
    <property type="entry name" value="Ubiquitin-like"/>
    <property type="match status" value="1"/>
</dbReference>
<dbReference type="Gene3D" id="3.10.20.90">
    <property type="entry name" value="Phosphatidylinositol 3-kinase Catalytic Subunit, Chain A, domain 1"/>
    <property type="match status" value="1"/>
</dbReference>
<dbReference type="InterPro" id="IPR051251">
    <property type="entry name" value="STK_FNIP-Repeat"/>
</dbReference>
<dbReference type="Proteomes" id="UP001642484">
    <property type="component" value="Unassembled WGS sequence"/>
</dbReference>
<evidence type="ECO:0000313" key="1">
    <source>
        <dbReference type="EMBL" id="CAK9113839.1"/>
    </source>
</evidence>
<dbReference type="EMBL" id="CAXAMN010027916">
    <property type="protein sequence ID" value="CAK9113839.1"/>
    <property type="molecule type" value="Genomic_DNA"/>
</dbReference>
<organism evidence="1 2">
    <name type="scientific">Durusdinium trenchii</name>
    <dbReference type="NCBI Taxonomy" id="1381693"/>
    <lineage>
        <taxon>Eukaryota</taxon>
        <taxon>Sar</taxon>
        <taxon>Alveolata</taxon>
        <taxon>Dinophyceae</taxon>
        <taxon>Suessiales</taxon>
        <taxon>Symbiodiniaceae</taxon>
        <taxon>Durusdinium</taxon>
    </lineage>
</organism>
<dbReference type="InterPro" id="IPR029071">
    <property type="entry name" value="Ubiquitin-like_domsf"/>
</dbReference>
<dbReference type="InterPro" id="IPR008615">
    <property type="entry name" value="FNIP"/>
</dbReference>
<keyword evidence="2" id="KW-1185">Reference proteome</keyword>